<gene>
    <name evidence="3 5" type="primary">rlmN</name>
    <name evidence="5" type="ORF">KQI88_13155</name>
</gene>
<keyword evidence="3" id="KW-0411">Iron-sulfur</keyword>
<dbReference type="SFLD" id="SFLDS00029">
    <property type="entry name" value="Radical_SAM"/>
    <property type="match status" value="1"/>
</dbReference>
<dbReference type="InterPro" id="IPR004383">
    <property type="entry name" value="rRNA_lsu_MTrfase_RlmN/Cfr"/>
</dbReference>
<evidence type="ECO:0000259" key="4">
    <source>
        <dbReference type="PROSITE" id="PS51918"/>
    </source>
</evidence>
<keyword evidence="2 3" id="KW-0819">tRNA processing</keyword>
<reference evidence="5 6" key="1">
    <citation type="submission" date="2021-06" db="EMBL/GenBank/DDBJ databases">
        <authorList>
            <person name="Sun Q."/>
            <person name="Li D."/>
        </authorList>
    </citation>
    <scope>NUCLEOTIDE SEQUENCE [LARGE SCALE GENOMIC DNA]</scope>
    <source>
        <strain evidence="5 6">MSJ-5</strain>
    </source>
</reference>
<dbReference type="Pfam" id="PF04055">
    <property type="entry name" value="Radical_SAM"/>
    <property type="match status" value="1"/>
</dbReference>
<evidence type="ECO:0000313" key="6">
    <source>
        <dbReference type="Proteomes" id="UP000779508"/>
    </source>
</evidence>
<keyword evidence="3" id="KW-0963">Cytoplasm</keyword>
<dbReference type="PANTHER" id="PTHR30544:SF5">
    <property type="entry name" value="RADICAL SAM CORE DOMAIN-CONTAINING PROTEIN"/>
    <property type="match status" value="1"/>
</dbReference>
<comment type="catalytic activity">
    <reaction evidence="3">
        <text>adenosine(2503) in 23S rRNA + 2 reduced [2Fe-2S]-[ferredoxin] + 2 S-adenosyl-L-methionine = 2-methyladenosine(2503) in 23S rRNA + 5'-deoxyadenosine + L-methionine + 2 oxidized [2Fe-2S]-[ferredoxin] + S-adenosyl-L-homocysteine</text>
        <dbReference type="Rhea" id="RHEA:42916"/>
        <dbReference type="Rhea" id="RHEA-COMP:10000"/>
        <dbReference type="Rhea" id="RHEA-COMP:10001"/>
        <dbReference type="Rhea" id="RHEA-COMP:10152"/>
        <dbReference type="Rhea" id="RHEA-COMP:10282"/>
        <dbReference type="ChEBI" id="CHEBI:17319"/>
        <dbReference type="ChEBI" id="CHEBI:33737"/>
        <dbReference type="ChEBI" id="CHEBI:33738"/>
        <dbReference type="ChEBI" id="CHEBI:57844"/>
        <dbReference type="ChEBI" id="CHEBI:57856"/>
        <dbReference type="ChEBI" id="CHEBI:59789"/>
        <dbReference type="ChEBI" id="CHEBI:74411"/>
        <dbReference type="ChEBI" id="CHEBI:74497"/>
        <dbReference type="EC" id="2.1.1.192"/>
    </reaction>
</comment>
<dbReference type="InterPro" id="IPR027492">
    <property type="entry name" value="RNA_MTrfase_RlmN"/>
</dbReference>
<feature type="binding site" evidence="3">
    <location>
        <position position="117"/>
    </location>
    <ligand>
        <name>[4Fe-4S] cluster</name>
        <dbReference type="ChEBI" id="CHEBI:49883"/>
        <note>4Fe-4S-S-AdoMet</note>
    </ligand>
</feature>
<feature type="active site" description="Proton acceptor" evidence="3">
    <location>
        <position position="93"/>
    </location>
</feature>
<keyword evidence="6" id="KW-1185">Reference proteome</keyword>
<dbReference type="HAMAP" id="MF_01849">
    <property type="entry name" value="RNA_methyltr_RlmN"/>
    <property type="match status" value="1"/>
</dbReference>
<comment type="caution">
    <text evidence="5">The sequence shown here is derived from an EMBL/GenBank/DDBJ whole genome shotgun (WGS) entry which is preliminary data.</text>
</comment>
<keyword evidence="3" id="KW-0808">Transferase</keyword>
<comment type="miscellaneous">
    <text evidence="3">Reaction proceeds by a ping-pong mechanism involving intermediate methylation of a conserved cysteine residue.</text>
</comment>
<keyword evidence="1 3" id="KW-0698">rRNA processing</keyword>
<accession>A0ABS6G4E7</accession>
<dbReference type="SFLD" id="SFLDG01062">
    <property type="entry name" value="methyltransferase_(Class_A)"/>
    <property type="match status" value="1"/>
</dbReference>
<dbReference type="SFLD" id="SFLDF00275">
    <property type="entry name" value="adenosine_C2_methyltransferase"/>
    <property type="match status" value="1"/>
</dbReference>
<comment type="catalytic activity">
    <reaction evidence="3">
        <text>adenosine(37) in tRNA + 2 reduced [2Fe-2S]-[ferredoxin] + 2 S-adenosyl-L-methionine = 2-methyladenosine(37) in tRNA + 5'-deoxyadenosine + L-methionine + 2 oxidized [2Fe-2S]-[ferredoxin] + S-adenosyl-L-homocysteine</text>
        <dbReference type="Rhea" id="RHEA:43332"/>
        <dbReference type="Rhea" id="RHEA-COMP:10000"/>
        <dbReference type="Rhea" id="RHEA-COMP:10001"/>
        <dbReference type="Rhea" id="RHEA-COMP:10162"/>
        <dbReference type="Rhea" id="RHEA-COMP:10485"/>
        <dbReference type="ChEBI" id="CHEBI:17319"/>
        <dbReference type="ChEBI" id="CHEBI:33737"/>
        <dbReference type="ChEBI" id="CHEBI:33738"/>
        <dbReference type="ChEBI" id="CHEBI:57844"/>
        <dbReference type="ChEBI" id="CHEBI:57856"/>
        <dbReference type="ChEBI" id="CHEBI:59789"/>
        <dbReference type="ChEBI" id="CHEBI:74411"/>
        <dbReference type="ChEBI" id="CHEBI:74497"/>
        <dbReference type="EC" id="2.1.1.192"/>
    </reaction>
</comment>
<feature type="domain" description="Radical SAM core" evidence="4">
    <location>
        <begin position="99"/>
        <end position="329"/>
    </location>
</feature>
<dbReference type="Pfam" id="PF21016">
    <property type="entry name" value="RlmN_N"/>
    <property type="match status" value="1"/>
</dbReference>
<feature type="active site" description="S-methylcysteine intermediate" evidence="3">
    <location>
        <position position="334"/>
    </location>
</feature>
<evidence type="ECO:0000313" key="5">
    <source>
        <dbReference type="EMBL" id="MBU5677363.1"/>
    </source>
</evidence>
<comment type="similarity">
    <text evidence="3">Belongs to the radical SAM superfamily. RlmN family.</text>
</comment>
<comment type="caution">
    <text evidence="3">Lacks conserved residue(s) required for the propagation of feature annotation.</text>
</comment>
<dbReference type="InterPro" id="IPR040072">
    <property type="entry name" value="Methyltransferase_A"/>
</dbReference>
<keyword evidence="3" id="KW-1015">Disulfide bond</keyword>
<dbReference type="PIRSF" id="PIRSF006004">
    <property type="entry name" value="CHP00048"/>
    <property type="match status" value="1"/>
</dbReference>
<keyword evidence="3" id="KW-0408">Iron</keyword>
<dbReference type="CDD" id="cd01335">
    <property type="entry name" value="Radical_SAM"/>
    <property type="match status" value="1"/>
</dbReference>
<keyword evidence="3" id="KW-0489">Methyltransferase</keyword>
<name>A0ABS6G4E7_9FIRM</name>
<feature type="binding site" evidence="3">
    <location>
        <position position="192"/>
    </location>
    <ligand>
        <name>S-adenosyl-L-methionine</name>
        <dbReference type="ChEBI" id="CHEBI:59789"/>
    </ligand>
</feature>
<feature type="binding site" evidence="3">
    <location>
        <position position="291"/>
    </location>
    <ligand>
        <name>S-adenosyl-L-methionine</name>
        <dbReference type="ChEBI" id="CHEBI:59789"/>
    </ligand>
</feature>
<evidence type="ECO:0000256" key="1">
    <source>
        <dbReference type="ARBA" id="ARBA00022552"/>
    </source>
</evidence>
<dbReference type="EC" id="2.1.1.192" evidence="3"/>
<dbReference type="Proteomes" id="UP000779508">
    <property type="component" value="Unassembled WGS sequence"/>
</dbReference>
<keyword evidence="3" id="KW-0479">Metal-binding</keyword>
<keyword evidence="3" id="KW-0949">S-adenosyl-L-methionine</keyword>
<dbReference type="NCBIfam" id="TIGR00048">
    <property type="entry name" value="rRNA_mod_RlmN"/>
    <property type="match status" value="1"/>
</dbReference>
<evidence type="ECO:0000256" key="3">
    <source>
        <dbReference type="HAMAP-Rule" id="MF_01849"/>
    </source>
</evidence>
<evidence type="ECO:0000256" key="2">
    <source>
        <dbReference type="ARBA" id="ARBA00022694"/>
    </source>
</evidence>
<sequence>MMEKKDLLSLTLAEIEELLVSMDEKKFRGKQIFQWINKGIKDFDEMTNLSKALRDKLEEHTYITNIKIEEKLVSSIDGTIKYLFLLDDYNIIEGVVMKYNHGLTACISTQVGCAMGCSFCASTLEGLVRNLRAGEMIDQILTMQNDIGDRISNIVLMGSGEPLNNFDETINFLNIINDKNGLNIGNRHITLSTSGLVPQIKALADLQIPINLAISLHAPNDELRRKTMPIAKKYSIKELIDSCRYYIDKTSRRITFEYALIKGVNDGQKDANELSTLLKGMLCHVNLIPVNSVEERGYKKPSIEAIKSFQQVLKKSGIEATVRREMGSDINAACGQLRRKHLQNQQK</sequence>
<feature type="binding site" evidence="3">
    <location>
        <position position="113"/>
    </location>
    <ligand>
        <name>[4Fe-4S] cluster</name>
        <dbReference type="ChEBI" id="CHEBI:49883"/>
        <note>4Fe-4S-S-AdoMet</note>
    </ligand>
</feature>
<keyword evidence="3" id="KW-0004">4Fe-4S</keyword>
<dbReference type="PANTHER" id="PTHR30544">
    <property type="entry name" value="23S RRNA METHYLTRANSFERASE"/>
    <property type="match status" value="1"/>
</dbReference>
<protein>
    <recommendedName>
        <fullName evidence="3">Probable dual-specificity RNA methyltransferase RlmN</fullName>
        <ecNumber evidence="3">2.1.1.192</ecNumber>
    </recommendedName>
    <alternativeName>
        <fullName evidence="3">23S rRNA (adenine(2503)-C(2))-methyltransferase</fullName>
    </alternativeName>
    <alternativeName>
        <fullName evidence="3">23S rRNA m2A2503 methyltransferase</fullName>
    </alternativeName>
    <alternativeName>
        <fullName evidence="3">Ribosomal RNA large subunit methyltransferase N</fullName>
    </alternativeName>
    <alternativeName>
        <fullName evidence="3">tRNA (adenine(37)-C(2))-methyltransferase</fullName>
    </alternativeName>
    <alternativeName>
        <fullName evidence="3">tRNA m2A37 methyltransferase</fullName>
    </alternativeName>
</protein>
<feature type="binding site" evidence="3">
    <location>
        <position position="120"/>
    </location>
    <ligand>
        <name>[4Fe-4S] cluster</name>
        <dbReference type="ChEBI" id="CHEBI:49883"/>
        <note>4Fe-4S-S-AdoMet</note>
    </ligand>
</feature>
<comment type="cofactor">
    <cofactor evidence="3">
        <name>[4Fe-4S] cluster</name>
        <dbReference type="ChEBI" id="CHEBI:49883"/>
    </cofactor>
    <text evidence="3">Binds 1 [4Fe-4S] cluster. The cluster is coordinated with 3 cysteines and an exchangeable S-adenosyl-L-methionine.</text>
</comment>
<feature type="binding site" evidence="3">
    <location>
        <begin position="160"/>
        <end position="161"/>
    </location>
    <ligand>
        <name>S-adenosyl-L-methionine</name>
        <dbReference type="ChEBI" id="CHEBI:59789"/>
    </ligand>
</feature>
<dbReference type="PROSITE" id="PS51918">
    <property type="entry name" value="RADICAL_SAM"/>
    <property type="match status" value="1"/>
</dbReference>
<organism evidence="5 6">
    <name type="scientific">Alkaliphilus flagellatus</name>
    <dbReference type="NCBI Taxonomy" id="2841507"/>
    <lineage>
        <taxon>Bacteria</taxon>
        <taxon>Bacillati</taxon>
        <taxon>Bacillota</taxon>
        <taxon>Clostridia</taxon>
        <taxon>Peptostreptococcales</taxon>
        <taxon>Natronincolaceae</taxon>
        <taxon>Alkaliphilus</taxon>
    </lineage>
</organism>
<comment type="subcellular location">
    <subcellularLocation>
        <location evidence="3">Cytoplasm</location>
    </subcellularLocation>
</comment>
<dbReference type="InterPro" id="IPR048641">
    <property type="entry name" value="RlmN_N"/>
</dbReference>
<feature type="binding site" evidence="3">
    <location>
        <begin position="215"/>
        <end position="217"/>
    </location>
    <ligand>
        <name>S-adenosyl-L-methionine</name>
        <dbReference type="ChEBI" id="CHEBI:59789"/>
    </ligand>
</feature>
<dbReference type="EMBL" id="JAHLQK010000005">
    <property type="protein sequence ID" value="MBU5677363.1"/>
    <property type="molecule type" value="Genomic_DNA"/>
</dbReference>
<dbReference type="InterPro" id="IPR007197">
    <property type="entry name" value="rSAM"/>
</dbReference>
<proteinExistence type="inferred from homology"/>
<comment type="function">
    <text evidence="3">Specifically methylates position 2 of adenine 2503 in 23S rRNA and position 2 of adenine 37 in tRNAs.</text>
</comment>